<evidence type="ECO:0000313" key="3">
    <source>
        <dbReference type="EMBL" id="MFD2935352.1"/>
    </source>
</evidence>
<organism evidence="3 4">
    <name type="scientific">Spirosoma flavum</name>
    <dbReference type="NCBI Taxonomy" id="2048557"/>
    <lineage>
        <taxon>Bacteria</taxon>
        <taxon>Pseudomonadati</taxon>
        <taxon>Bacteroidota</taxon>
        <taxon>Cytophagia</taxon>
        <taxon>Cytophagales</taxon>
        <taxon>Cytophagaceae</taxon>
        <taxon>Spirosoma</taxon>
    </lineage>
</organism>
<dbReference type="Pfam" id="PF20862">
    <property type="entry name" value="DUF6843"/>
    <property type="match status" value="1"/>
</dbReference>
<dbReference type="InterPro" id="IPR049293">
    <property type="entry name" value="DUF6843"/>
</dbReference>
<dbReference type="RefSeq" id="WP_381503133.1">
    <property type="nucleotide sequence ID" value="NZ_JBHUOM010000013.1"/>
</dbReference>
<dbReference type="EMBL" id="JBHUOM010000013">
    <property type="protein sequence ID" value="MFD2935352.1"/>
    <property type="molecule type" value="Genomic_DNA"/>
</dbReference>
<reference evidence="4" key="1">
    <citation type="journal article" date="2019" name="Int. J. Syst. Evol. Microbiol.">
        <title>The Global Catalogue of Microorganisms (GCM) 10K type strain sequencing project: providing services to taxonomists for standard genome sequencing and annotation.</title>
        <authorList>
            <consortium name="The Broad Institute Genomics Platform"/>
            <consortium name="The Broad Institute Genome Sequencing Center for Infectious Disease"/>
            <person name="Wu L."/>
            <person name="Ma J."/>
        </authorList>
    </citation>
    <scope>NUCLEOTIDE SEQUENCE [LARGE SCALE GENOMIC DNA]</scope>
    <source>
        <strain evidence="4">KCTC 52490</strain>
    </source>
</reference>
<accession>A0ABW6ALD3</accession>
<feature type="domain" description="DUF6843" evidence="2">
    <location>
        <begin position="80"/>
        <end position="168"/>
    </location>
</feature>
<feature type="transmembrane region" description="Helical" evidence="1">
    <location>
        <begin position="28"/>
        <end position="45"/>
    </location>
</feature>
<gene>
    <name evidence="3" type="ORF">ACFS25_16315</name>
</gene>
<comment type="caution">
    <text evidence="3">The sequence shown here is derived from an EMBL/GenBank/DDBJ whole genome shotgun (WGS) entry which is preliminary data.</text>
</comment>
<keyword evidence="4" id="KW-1185">Reference proteome</keyword>
<keyword evidence="1" id="KW-0812">Transmembrane</keyword>
<sequence length="234" mass="27077">MLTTKILNYKTGLILTIVSWFFCLNPYWLIFAGPFFVGGLLVVWFSKERLKTKIITAILPLILWYPGIAAFFFLASKHMTPETFLIPRNFRGQITLIYNEPCGQVVPKVDGRLTYKIPANGIMILKNEFETGVIDHRYYFVDKSWNNVGVIPQLIQQDFNEDYTLEKNNNEPPRSKIGLFHLGSGSGSTENNDNYKFHMMVVNCWDSLRVQHDVGLSDKFIDSLLYKCRNKTHH</sequence>
<keyword evidence="1" id="KW-1133">Transmembrane helix</keyword>
<feature type="transmembrane region" description="Helical" evidence="1">
    <location>
        <begin position="57"/>
        <end position="75"/>
    </location>
</feature>
<name>A0ABW6ALD3_9BACT</name>
<evidence type="ECO:0000256" key="1">
    <source>
        <dbReference type="SAM" id="Phobius"/>
    </source>
</evidence>
<evidence type="ECO:0000259" key="2">
    <source>
        <dbReference type="Pfam" id="PF20862"/>
    </source>
</evidence>
<protein>
    <submittedName>
        <fullName evidence="3">DUF6843 domain-containing protein</fullName>
    </submittedName>
</protein>
<evidence type="ECO:0000313" key="4">
    <source>
        <dbReference type="Proteomes" id="UP001597512"/>
    </source>
</evidence>
<keyword evidence="1" id="KW-0472">Membrane</keyword>
<dbReference type="Proteomes" id="UP001597512">
    <property type="component" value="Unassembled WGS sequence"/>
</dbReference>
<proteinExistence type="predicted"/>